<dbReference type="Proteomes" id="UP000593567">
    <property type="component" value="Unassembled WGS sequence"/>
</dbReference>
<name>A0A7J7J2Z8_BUGNE</name>
<comment type="caution">
    <text evidence="1">The sequence shown here is derived from an EMBL/GenBank/DDBJ whole genome shotgun (WGS) entry which is preliminary data.</text>
</comment>
<accession>A0A7J7J2Z8</accession>
<evidence type="ECO:0000313" key="1">
    <source>
        <dbReference type="EMBL" id="KAF6020485.1"/>
    </source>
</evidence>
<evidence type="ECO:0000313" key="2">
    <source>
        <dbReference type="Proteomes" id="UP000593567"/>
    </source>
</evidence>
<gene>
    <name evidence="1" type="ORF">EB796_021212</name>
</gene>
<sequence length="145" mass="16621">MALALRIFLKSFESEQAEDGEDFINLYLENIESQTKSLIEEGGVSEIEAREQSALVAIKIAIDRLVRDLPYPEESMQLLKVLSFFSERDLPQELIASCAETVSTTDGRVRFFREKCLHPFQYALIPILLINTRCVLGFRSYQINK</sequence>
<protein>
    <submittedName>
        <fullName evidence="1">Uncharacterized protein</fullName>
    </submittedName>
</protein>
<dbReference type="AlphaFoldDB" id="A0A7J7J2Z8"/>
<keyword evidence="2" id="KW-1185">Reference proteome</keyword>
<organism evidence="1 2">
    <name type="scientific">Bugula neritina</name>
    <name type="common">Brown bryozoan</name>
    <name type="synonym">Sertularia neritina</name>
    <dbReference type="NCBI Taxonomy" id="10212"/>
    <lineage>
        <taxon>Eukaryota</taxon>
        <taxon>Metazoa</taxon>
        <taxon>Spiralia</taxon>
        <taxon>Lophotrochozoa</taxon>
        <taxon>Bryozoa</taxon>
        <taxon>Gymnolaemata</taxon>
        <taxon>Cheilostomatida</taxon>
        <taxon>Flustrina</taxon>
        <taxon>Buguloidea</taxon>
        <taxon>Bugulidae</taxon>
        <taxon>Bugula</taxon>
    </lineage>
</organism>
<proteinExistence type="predicted"/>
<reference evidence="1" key="1">
    <citation type="submission" date="2020-06" db="EMBL/GenBank/DDBJ databases">
        <title>Draft genome of Bugula neritina, a colonial animal packing powerful symbionts and potential medicines.</title>
        <authorList>
            <person name="Rayko M."/>
        </authorList>
    </citation>
    <scope>NUCLEOTIDE SEQUENCE [LARGE SCALE GENOMIC DNA]</scope>
    <source>
        <strain evidence="1">Kwan_BN1</strain>
    </source>
</reference>
<dbReference type="EMBL" id="VXIV02003168">
    <property type="protein sequence ID" value="KAF6020485.1"/>
    <property type="molecule type" value="Genomic_DNA"/>
</dbReference>